<organism evidence="1 2">
    <name type="scientific">Paludibacterium paludis</name>
    <dbReference type="NCBI Taxonomy" id="1225769"/>
    <lineage>
        <taxon>Bacteria</taxon>
        <taxon>Pseudomonadati</taxon>
        <taxon>Pseudomonadota</taxon>
        <taxon>Betaproteobacteria</taxon>
        <taxon>Neisseriales</taxon>
        <taxon>Chromobacteriaceae</taxon>
        <taxon>Paludibacterium</taxon>
    </lineage>
</organism>
<dbReference type="Gene3D" id="3.40.50.1240">
    <property type="entry name" value="Phosphoglycerate mutase-like"/>
    <property type="match status" value="1"/>
</dbReference>
<comment type="caution">
    <text evidence="1">The sequence shown here is derived from an EMBL/GenBank/DDBJ whole genome shotgun (WGS) entry which is preliminary data.</text>
</comment>
<keyword evidence="2" id="KW-1185">Reference proteome</keyword>
<evidence type="ECO:0000313" key="2">
    <source>
        <dbReference type="Proteomes" id="UP000645257"/>
    </source>
</evidence>
<dbReference type="Pfam" id="PF00300">
    <property type="entry name" value="His_Phos_1"/>
    <property type="match status" value="1"/>
</dbReference>
<name>A0A918NYY6_9NEIS</name>
<accession>A0A918NYY6</accession>
<dbReference type="InterPro" id="IPR013078">
    <property type="entry name" value="His_Pase_superF_clade-1"/>
</dbReference>
<reference evidence="1" key="2">
    <citation type="submission" date="2020-09" db="EMBL/GenBank/DDBJ databases">
        <authorList>
            <person name="Sun Q."/>
            <person name="Kim S."/>
        </authorList>
    </citation>
    <scope>NUCLEOTIDE SEQUENCE</scope>
    <source>
        <strain evidence="1">KCTC 32182</strain>
    </source>
</reference>
<dbReference type="SUPFAM" id="SSF53254">
    <property type="entry name" value="Phosphoglycerate mutase-like"/>
    <property type="match status" value="1"/>
</dbReference>
<evidence type="ECO:0000313" key="1">
    <source>
        <dbReference type="EMBL" id="GGY05320.1"/>
    </source>
</evidence>
<reference evidence="1" key="1">
    <citation type="journal article" date="2014" name="Int. J. Syst. Evol. Microbiol.">
        <title>Complete genome sequence of Corynebacterium casei LMG S-19264T (=DSM 44701T), isolated from a smear-ripened cheese.</title>
        <authorList>
            <consortium name="US DOE Joint Genome Institute (JGI-PGF)"/>
            <person name="Walter F."/>
            <person name="Albersmeier A."/>
            <person name="Kalinowski J."/>
            <person name="Ruckert C."/>
        </authorList>
    </citation>
    <scope>NUCLEOTIDE SEQUENCE</scope>
    <source>
        <strain evidence="1">KCTC 32182</strain>
    </source>
</reference>
<dbReference type="RefSeq" id="WP_189530740.1">
    <property type="nucleotide sequence ID" value="NZ_BMYX01000001.1"/>
</dbReference>
<sequence>MEVILVRHPRALNAAGRCYGRLDLIADPAALAESAARLAALRGLPVLTSPARRCRALAARLAPAPRVLPELAELDFGRWEGLPWDAIARDELDAWAADPWRYAPGGGESPLALLARWRAAARRLSRIAAPRIVVVTHAGIIRAALHEAGLIDADAFLSLAVEHDFPYRVER</sequence>
<proteinExistence type="predicted"/>
<dbReference type="Proteomes" id="UP000645257">
    <property type="component" value="Unassembled WGS sequence"/>
</dbReference>
<dbReference type="EMBL" id="BMYX01000001">
    <property type="protein sequence ID" value="GGY05320.1"/>
    <property type="molecule type" value="Genomic_DNA"/>
</dbReference>
<dbReference type="InterPro" id="IPR029033">
    <property type="entry name" value="His_PPase_superfam"/>
</dbReference>
<dbReference type="SMART" id="SM00855">
    <property type="entry name" value="PGAM"/>
    <property type="match status" value="1"/>
</dbReference>
<gene>
    <name evidence="1" type="ORF">GCM10011289_04890</name>
</gene>
<protein>
    <submittedName>
        <fullName evidence="1">Phosphoglycerate mutase</fullName>
    </submittedName>
</protein>
<dbReference type="AlphaFoldDB" id="A0A918NYY6"/>